<comment type="caution">
    <text evidence="15">The sequence shown here is derived from an EMBL/GenBank/DDBJ whole genome shotgun (WGS) entry which is preliminary data.</text>
</comment>
<evidence type="ECO:0000256" key="9">
    <source>
        <dbReference type="ARBA" id="ARBA00022989"/>
    </source>
</evidence>
<keyword evidence="5" id="KW-1003">Cell membrane</keyword>
<keyword evidence="4 12" id="KW-0813">Transport</keyword>
<dbReference type="SMR" id="A0A090NDL8"/>
<dbReference type="Proteomes" id="UP000017944">
    <property type="component" value="Unassembled WGS sequence"/>
</dbReference>
<feature type="transmembrane region" description="Helical" evidence="13">
    <location>
        <begin position="177"/>
        <end position="198"/>
    </location>
</feature>
<dbReference type="GO" id="GO:0017038">
    <property type="term" value="P:protein import"/>
    <property type="evidence" value="ECO:0007669"/>
    <property type="project" value="TreeGrafter"/>
</dbReference>
<dbReference type="Pfam" id="PF01618">
    <property type="entry name" value="MotA_ExbB"/>
    <property type="match status" value="1"/>
</dbReference>
<dbReference type="EMBL" id="AXUT01000325">
    <property type="protein sequence ID" value="ESU77689.1"/>
    <property type="molecule type" value="Genomic_DNA"/>
</dbReference>
<dbReference type="AlphaFoldDB" id="A0A090NDL8"/>
<comment type="function">
    <text evidence="11">Involved in the TonB-dependent energy-dependent transport of various receptor-bound substrates. Protects ExbD from proteolytic degradation and functionally stabilizes TonB.</text>
</comment>
<dbReference type="InterPro" id="IPR050790">
    <property type="entry name" value="ExbB/TolQ_transport"/>
</dbReference>
<keyword evidence="10 13" id="KW-0472">Membrane</keyword>
<dbReference type="InterPro" id="IPR002898">
    <property type="entry name" value="MotA_ExbB_proton_chnl"/>
</dbReference>
<accession>A0A090NDL8</accession>
<comment type="subcellular location">
    <subcellularLocation>
        <location evidence="1">Cell inner membrane</location>
        <topology evidence="1">Multi-pass membrane protein</topology>
    </subcellularLocation>
    <subcellularLocation>
        <location evidence="12">Membrane</location>
        <topology evidence="12">Multi-pass membrane protein</topology>
    </subcellularLocation>
</comment>
<organism evidence="15 16">
    <name type="scientific">Shigella dysenteriae WRSd3</name>
    <dbReference type="NCBI Taxonomy" id="1401327"/>
    <lineage>
        <taxon>Bacteria</taxon>
        <taxon>Pseudomonadati</taxon>
        <taxon>Pseudomonadota</taxon>
        <taxon>Gammaproteobacteria</taxon>
        <taxon>Enterobacterales</taxon>
        <taxon>Enterobacteriaceae</taxon>
        <taxon>Shigella</taxon>
    </lineage>
</organism>
<evidence type="ECO:0000256" key="1">
    <source>
        <dbReference type="ARBA" id="ARBA00004429"/>
    </source>
</evidence>
<evidence type="ECO:0000256" key="10">
    <source>
        <dbReference type="ARBA" id="ARBA00023136"/>
    </source>
</evidence>
<evidence type="ECO:0000256" key="7">
    <source>
        <dbReference type="ARBA" id="ARBA00022692"/>
    </source>
</evidence>
<name>A0A090NDL8_SHIDY</name>
<feature type="transmembrane region" description="Helical" evidence="13">
    <location>
        <begin position="132"/>
        <end position="157"/>
    </location>
</feature>
<keyword evidence="7 13" id="KW-0812">Transmembrane</keyword>
<proteinExistence type="inferred from homology"/>
<evidence type="ECO:0000313" key="16">
    <source>
        <dbReference type="Proteomes" id="UP000017944"/>
    </source>
</evidence>
<feature type="domain" description="MotA/TolQ/ExbB proton channel" evidence="14">
    <location>
        <begin position="97"/>
        <end position="203"/>
    </location>
</feature>
<dbReference type="NCBIfam" id="TIGR02797">
    <property type="entry name" value="exbB"/>
    <property type="match status" value="1"/>
</dbReference>
<feature type="transmembrane region" description="Helical" evidence="13">
    <location>
        <begin position="21"/>
        <end position="43"/>
    </location>
</feature>
<evidence type="ECO:0000256" key="8">
    <source>
        <dbReference type="ARBA" id="ARBA00022927"/>
    </source>
</evidence>
<dbReference type="RefSeq" id="WP_000527844.1">
    <property type="nucleotide sequence ID" value="NZ_AXUT01000325.1"/>
</dbReference>
<dbReference type="PATRIC" id="fig|1401327.3.peg.3213"/>
<gene>
    <name evidence="15" type="ORF">WRSd3_03476</name>
</gene>
<evidence type="ECO:0000256" key="4">
    <source>
        <dbReference type="ARBA" id="ARBA00022448"/>
    </source>
</evidence>
<keyword evidence="8 12" id="KW-0653">Protein transport</keyword>
<evidence type="ECO:0000256" key="2">
    <source>
        <dbReference type="ARBA" id="ARBA00011471"/>
    </source>
</evidence>
<evidence type="ECO:0000313" key="15">
    <source>
        <dbReference type="EMBL" id="ESU77689.1"/>
    </source>
</evidence>
<sequence length="244" mass="26287">MGNNLMQTDLSVWGMYQHADIVVKCVMIGLILASVVTWAIFFSKSVEFFNQKRRLKREQQLLAEARSLNQANDIAADFGSKSLSLHLLNEAQNELELSEGSDDNEGIKERTSFRLERRVAAVGRQMGRGNGYLATIGAISPFVGLFGTVWGIMNSFIGIAQTQTTNLAVVAPGIAEALLATAIGLVAAIPAVVIYNVFARQIGGFKAMLGDVAAQVLLLQSRDLDLEASAAAHPVRVAQKLRAG</sequence>
<comment type="similarity">
    <text evidence="12">Belongs to the exbB/tolQ family.</text>
</comment>
<evidence type="ECO:0000256" key="11">
    <source>
        <dbReference type="ARBA" id="ARBA00024816"/>
    </source>
</evidence>
<evidence type="ECO:0000256" key="12">
    <source>
        <dbReference type="RuleBase" id="RU004057"/>
    </source>
</evidence>
<evidence type="ECO:0000256" key="3">
    <source>
        <dbReference type="ARBA" id="ARBA00022093"/>
    </source>
</evidence>
<protein>
    <recommendedName>
        <fullName evidence="3">Biopolymer transport protein ExbB</fullName>
    </recommendedName>
</protein>
<dbReference type="GeneID" id="86861149"/>
<keyword evidence="9 13" id="KW-1133">Transmembrane helix</keyword>
<evidence type="ECO:0000256" key="5">
    <source>
        <dbReference type="ARBA" id="ARBA00022475"/>
    </source>
</evidence>
<evidence type="ECO:0000256" key="13">
    <source>
        <dbReference type="SAM" id="Phobius"/>
    </source>
</evidence>
<comment type="subunit">
    <text evidence="2">The accessory proteins ExbB and ExbD seem to form a complex with TonB.</text>
</comment>
<reference evidence="15 16" key="1">
    <citation type="submission" date="2013-10" db="EMBL/GenBank/DDBJ databases">
        <title>Draft genomes and the virulence plasmids of Sd1617 vaccine constructs: WRSd3 and WRSd5.</title>
        <authorList>
            <person name="Aksomboon Vongsawan A."/>
            <person name="Venkatesan M.M."/>
            <person name="Vaisvil B."/>
            <person name="Emel G."/>
            <person name="Kepatral V."/>
            <person name="Sethabutr O."/>
            <person name="Serichantalergs O."/>
            <person name="Mason C."/>
        </authorList>
    </citation>
    <scope>NUCLEOTIDE SEQUENCE [LARGE SCALE GENOMIC DNA]</scope>
    <source>
        <strain evidence="15 16">WRSd3</strain>
    </source>
</reference>
<keyword evidence="6" id="KW-0997">Cell inner membrane</keyword>
<dbReference type="PANTHER" id="PTHR30625:SF16">
    <property type="entry name" value="BIOPOLYMER TRANSPORT PROTEIN EXBB"/>
    <property type="match status" value="1"/>
</dbReference>
<evidence type="ECO:0000259" key="14">
    <source>
        <dbReference type="Pfam" id="PF01618"/>
    </source>
</evidence>
<evidence type="ECO:0000256" key="6">
    <source>
        <dbReference type="ARBA" id="ARBA00022519"/>
    </source>
</evidence>
<dbReference type="GO" id="GO:0005886">
    <property type="term" value="C:plasma membrane"/>
    <property type="evidence" value="ECO:0007669"/>
    <property type="project" value="UniProtKB-SubCell"/>
</dbReference>
<dbReference type="GO" id="GO:0022857">
    <property type="term" value="F:transmembrane transporter activity"/>
    <property type="evidence" value="ECO:0007669"/>
    <property type="project" value="InterPro"/>
</dbReference>
<dbReference type="PANTHER" id="PTHR30625">
    <property type="entry name" value="PROTEIN TOLQ"/>
    <property type="match status" value="1"/>
</dbReference>
<dbReference type="NCBIfam" id="NF007722">
    <property type="entry name" value="PRK10414.1"/>
    <property type="match status" value="1"/>
</dbReference>
<dbReference type="InterPro" id="IPR014164">
    <property type="entry name" value="TonB_ExbB_1"/>
</dbReference>